<evidence type="ECO:0000256" key="7">
    <source>
        <dbReference type="ARBA" id="ARBA00044893"/>
    </source>
</evidence>
<organism evidence="22 23">
    <name type="scientific">Rhodosorus marinus</name>
    <dbReference type="NCBI Taxonomy" id="101924"/>
    <lineage>
        <taxon>Eukaryota</taxon>
        <taxon>Rhodophyta</taxon>
        <taxon>Stylonematophyceae</taxon>
        <taxon>Stylonematales</taxon>
        <taxon>Stylonemataceae</taxon>
        <taxon>Rhodosorus</taxon>
    </lineage>
</organism>
<evidence type="ECO:0000256" key="4">
    <source>
        <dbReference type="ARBA" id="ARBA00044881"/>
    </source>
</evidence>
<proteinExistence type="predicted"/>
<gene>
    <name evidence="22" type="ORF">NDN08_003733</name>
</gene>
<evidence type="ECO:0000256" key="5">
    <source>
        <dbReference type="ARBA" id="ARBA00044884"/>
    </source>
</evidence>
<evidence type="ECO:0000256" key="6">
    <source>
        <dbReference type="ARBA" id="ARBA00044891"/>
    </source>
</evidence>
<comment type="catalytic activity">
    <reaction evidence="2">
        <text>L-lysyl-L-alanine(out) = L-lysyl-L-alanine(in)</text>
        <dbReference type="Rhea" id="RHEA:79399"/>
        <dbReference type="ChEBI" id="CHEBI:229954"/>
    </reaction>
</comment>
<feature type="transmembrane region" description="Helical" evidence="19">
    <location>
        <begin position="384"/>
        <end position="405"/>
    </location>
</feature>
<reference evidence="22 23" key="1">
    <citation type="journal article" date="2023" name="Nat. Commun.">
        <title>Origin of minicircular mitochondrial genomes in red algae.</title>
        <authorList>
            <person name="Lee Y."/>
            <person name="Cho C.H."/>
            <person name="Lee Y.M."/>
            <person name="Park S.I."/>
            <person name="Yang J.H."/>
            <person name="West J.A."/>
            <person name="Bhattacharya D."/>
            <person name="Yoon H.S."/>
        </authorList>
    </citation>
    <scope>NUCLEOTIDE SEQUENCE [LARGE SCALE GENOMIC DNA]</scope>
    <source>
        <strain evidence="22 23">CCMP1338</strain>
        <tissue evidence="22">Whole cell</tissue>
    </source>
</reference>
<evidence type="ECO:0000256" key="10">
    <source>
        <dbReference type="ARBA" id="ARBA00044900"/>
    </source>
</evidence>
<comment type="caution">
    <text evidence="22">The sequence shown here is derived from an EMBL/GenBank/DDBJ whole genome shotgun (WGS) entry which is preliminary data.</text>
</comment>
<evidence type="ECO:0000256" key="12">
    <source>
        <dbReference type="ARBA" id="ARBA00044912"/>
    </source>
</evidence>
<dbReference type="EMBL" id="JAMWBK010000003">
    <property type="protein sequence ID" value="KAJ8907252.1"/>
    <property type="molecule type" value="Genomic_DNA"/>
</dbReference>
<comment type="catalytic activity">
    <reaction evidence="12">
        <text>L-histidyl-L-alpha-amino acid(out) = L-histidyl-L-alpha-amino acid(in)</text>
        <dbReference type="Rhea" id="RHEA:79379"/>
        <dbReference type="ChEBI" id="CHEBI:229964"/>
    </reaction>
</comment>
<feature type="transmembrane region" description="Helical" evidence="19">
    <location>
        <begin position="259"/>
        <end position="285"/>
    </location>
</feature>
<keyword evidence="19" id="KW-1133">Transmembrane helix</keyword>
<dbReference type="PANTHER" id="PTHR23512:SF12">
    <property type="entry name" value="TRANSPORTER, PUTATIVE (AFU_ORTHOLOGUE AFUA_4G00260)-RELATED"/>
    <property type="match status" value="1"/>
</dbReference>
<comment type="catalytic activity">
    <reaction evidence="7">
        <text>L-alpha-aminoacyl-L-lysine(out) = L-alpha-aminoacyl-L-lysine(in)</text>
        <dbReference type="Rhea" id="RHEA:79383"/>
        <dbReference type="ChEBI" id="CHEBI:229966"/>
    </reaction>
</comment>
<comment type="catalytic activity">
    <reaction evidence="13">
        <text>L-alanyl-L-lysine(out) = L-alanyl-L-lysine(in)</text>
        <dbReference type="Rhea" id="RHEA:79415"/>
        <dbReference type="ChEBI" id="CHEBI:192470"/>
    </reaction>
</comment>
<comment type="subcellular location">
    <subcellularLocation>
        <location evidence="1">Membrane</location>
        <topology evidence="1">Multi-pass membrane protein</topology>
    </subcellularLocation>
</comment>
<comment type="catalytic activity">
    <reaction evidence="6">
        <text>L-lysyl-L-alpha-amino acid(out) = L-lysyl-L-alpha-amino acid(in)</text>
        <dbReference type="Rhea" id="RHEA:79387"/>
        <dbReference type="ChEBI" id="CHEBI:229965"/>
    </reaction>
</comment>
<comment type="catalytic activity">
    <reaction evidence="4">
        <text>L-alpha-aminoacyl-L-arginine(out) = L-alpha-aminoacyl-L-arginine(in)</text>
        <dbReference type="Rhea" id="RHEA:79367"/>
        <dbReference type="ChEBI" id="CHEBI:229968"/>
    </reaction>
</comment>
<evidence type="ECO:0000256" key="14">
    <source>
        <dbReference type="ARBA" id="ARBA00044924"/>
    </source>
</evidence>
<evidence type="ECO:0000256" key="19">
    <source>
        <dbReference type="SAM" id="Phobius"/>
    </source>
</evidence>
<dbReference type="SUPFAM" id="SSF103473">
    <property type="entry name" value="MFS general substrate transporter"/>
    <property type="match status" value="1"/>
</dbReference>
<evidence type="ECO:0000256" key="9">
    <source>
        <dbReference type="ARBA" id="ARBA00044899"/>
    </source>
</evidence>
<dbReference type="InterPro" id="IPR011701">
    <property type="entry name" value="MFS"/>
</dbReference>
<dbReference type="PROSITE" id="PS50850">
    <property type="entry name" value="MFS"/>
    <property type="match status" value="1"/>
</dbReference>
<dbReference type="Proteomes" id="UP001157974">
    <property type="component" value="Unassembled WGS sequence"/>
</dbReference>
<keyword evidence="19" id="KW-0812">Transmembrane</keyword>
<evidence type="ECO:0000256" key="8">
    <source>
        <dbReference type="ARBA" id="ARBA00044898"/>
    </source>
</evidence>
<sequence>MVRAGSGVALALCCLMSVGAHYGKHALSALGPELMSELRLNKRQFGLIFSAQELPGVVLPLYAGVIVGVLQPHVAAVVLTSAVFIGQLLVTFAVRIQSYTVLLLGRIVFGLGDGALVVLQGFIIGKWFAAREPEDVELVEHRGKLGLSTAYGIMLLCSRLSSFSALGSPAMISSTCTGGLTCALQFALVVCGVSLVAGLAFWWFFGHYYGSDWSGGRSVGGFFRIYNLEYVLLISIWMLVSAAFFSFVHFAPALFSQRYLFSAVDAGFISSMCLGLAALVSPFLGSLLDRVGHRPDVLIAGSLLMSAAMFRLLLPSGQTEVFIAVALLGSGFALAPVTLLSSVALVTDESNLAPALGVFKSCENLSMALAHYVAGLLVDVSGGYTWTLIFLKVLCLWAIACAYVLRRYDKTEGGKLMFGKATKKTGPESRT</sequence>
<feature type="domain" description="Major facilitator superfamily (MFS) profile" evidence="21">
    <location>
        <begin position="230"/>
        <end position="431"/>
    </location>
</feature>
<comment type="catalytic activity">
    <reaction evidence="5">
        <text>L-alpha-aminoacyl-L-histidine(out) = L-alpha-aminoacyl-L-histidine(in)</text>
        <dbReference type="Rhea" id="RHEA:79375"/>
        <dbReference type="ChEBI" id="CHEBI:229967"/>
    </reaction>
</comment>
<evidence type="ECO:0000256" key="15">
    <source>
        <dbReference type="ARBA" id="ARBA00044985"/>
    </source>
</evidence>
<evidence type="ECO:0000256" key="13">
    <source>
        <dbReference type="ARBA" id="ARBA00044919"/>
    </source>
</evidence>
<feature type="transmembrane region" description="Helical" evidence="19">
    <location>
        <begin position="184"/>
        <end position="205"/>
    </location>
</feature>
<evidence type="ECO:0000256" key="17">
    <source>
        <dbReference type="ARBA" id="ARBA00045709"/>
    </source>
</evidence>
<name>A0AAV8V1L6_9RHOD</name>
<evidence type="ECO:0000256" key="16">
    <source>
        <dbReference type="ARBA" id="ARBA00045018"/>
    </source>
</evidence>
<feature type="transmembrane region" description="Helical" evidence="19">
    <location>
        <begin position="149"/>
        <end position="172"/>
    </location>
</feature>
<comment type="catalytic activity">
    <reaction evidence="14">
        <text>L-lysyl-glycine(out) = L-lysyl-glycine(in)</text>
        <dbReference type="Rhea" id="RHEA:79407"/>
        <dbReference type="ChEBI" id="CHEBI:191202"/>
    </reaction>
</comment>
<comment type="function">
    <text evidence="17">Lysosomal dipeptide uniporter that selectively exports lysine, arginine or histidine-containing dipeptides with a net positive charge from the lysosome lumen into the cytosol. Could play a role in a specific type of protein O-glycosylation indirectly regulating macrophages migration and tissue invasion. Also essential for liver homeostasis.</text>
</comment>
<keyword evidence="23" id="KW-1185">Reference proteome</keyword>
<accession>A0AAV8V1L6</accession>
<evidence type="ECO:0000259" key="21">
    <source>
        <dbReference type="PROSITE" id="PS50850"/>
    </source>
</evidence>
<feature type="transmembrane region" description="Helical" evidence="19">
    <location>
        <begin position="225"/>
        <end position="247"/>
    </location>
</feature>
<comment type="catalytic activity">
    <reaction evidence="8">
        <text>L-aspartyl-L-lysine(out) = L-aspartyl-L-lysine(in)</text>
        <dbReference type="Rhea" id="RHEA:79411"/>
        <dbReference type="ChEBI" id="CHEBI:229953"/>
    </reaction>
</comment>
<dbReference type="Gene3D" id="1.20.1250.20">
    <property type="entry name" value="MFS general substrate transporter like domains"/>
    <property type="match status" value="2"/>
</dbReference>
<comment type="catalytic activity">
    <reaction evidence="3">
        <text>L-histidyl-glycine(out) = L-histidyl-glycine(in)</text>
        <dbReference type="Rhea" id="RHEA:79395"/>
        <dbReference type="ChEBI" id="CHEBI:229957"/>
    </reaction>
</comment>
<evidence type="ECO:0000256" key="18">
    <source>
        <dbReference type="ARBA" id="ARBA00046376"/>
    </source>
</evidence>
<dbReference type="GO" id="GO:0022857">
    <property type="term" value="F:transmembrane transporter activity"/>
    <property type="evidence" value="ECO:0007669"/>
    <property type="project" value="InterPro"/>
</dbReference>
<comment type="catalytic activity">
    <reaction evidence="9">
        <text>L-arginyl-L-alpha-amino acid(out) = L-arginyl-L-alpha-amino acid(in)</text>
        <dbReference type="Rhea" id="RHEA:79371"/>
        <dbReference type="ChEBI" id="CHEBI:84315"/>
    </reaction>
</comment>
<protein>
    <recommendedName>
        <fullName evidence="15">Lysosomal dipeptide transporter MFSD1</fullName>
    </recommendedName>
    <alternativeName>
        <fullName evidence="16">Major facilitator superfamily domain-containing protein 1</fullName>
    </alternativeName>
</protein>
<keyword evidence="20" id="KW-0732">Signal</keyword>
<dbReference type="AlphaFoldDB" id="A0AAV8V1L6"/>
<dbReference type="PANTHER" id="PTHR23512">
    <property type="entry name" value="MAJOR FACILITATOR SUPERFAMILY DOMAIN-CONTAINING PROTEIN 1"/>
    <property type="match status" value="1"/>
</dbReference>
<evidence type="ECO:0000256" key="11">
    <source>
        <dbReference type="ARBA" id="ARBA00044903"/>
    </source>
</evidence>
<keyword evidence="19" id="KW-0472">Membrane</keyword>
<dbReference type="InterPro" id="IPR020846">
    <property type="entry name" value="MFS_dom"/>
</dbReference>
<dbReference type="InterPro" id="IPR036259">
    <property type="entry name" value="MFS_trans_sf"/>
</dbReference>
<comment type="catalytic activity">
    <reaction evidence="11">
        <text>L-arginyl-glycine(out) = L-arginyl-glycine(in)</text>
        <dbReference type="Rhea" id="RHEA:79391"/>
        <dbReference type="ChEBI" id="CHEBI:229955"/>
    </reaction>
</comment>
<feature type="transmembrane region" description="Helical" evidence="19">
    <location>
        <begin position="108"/>
        <end position="129"/>
    </location>
</feature>
<comment type="catalytic activity">
    <reaction evidence="10">
        <text>L-lysyl-L-lysine(out) = L-lysyl-L-lysine(in)</text>
        <dbReference type="Rhea" id="RHEA:79403"/>
        <dbReference type="ChEBI" id="CHEBI:229956"/>
    </reaction>
</comment>
<dbReference type="InterPro" id="IPR052187">
    <property type="entry name" value="MFSD1"/>
</dbReference>
<evidence type="ECO:0000256" key="3">
    <source>
        <dbReference type="ARBA" id="ARBA00044878"/>
    </source>
</evidence>
<evidence type="ECO:0000256" key="2">
    <source>
        <dbReference type="ARBA" id="ARBA00044876"/>
    </source>
</evidence>
<feature type="chain" id="PRO_5043933732" description="Lysosomal dipeptide transporter MFSD1" evidence="20">
    <location>
        <begin position="21"/>
        <end position="431"/>
    </location>
</feature>
<dbReference type="Pfam" id="PF07690">
    <property type="entry name" value="MFS_1"/>
    <property type="match status" value="1"/>
</dbReference>
<feature type="transmembrane region" description="Helical" evidence="19">
    <location>
        <begin position="321"/>
        <end position="346"/>
    </location>
</feature>
<evidence type="ECO:0000313" key="23">
    <source>
        <dbReference type="Proteomes" id="UP001157974"/>
    </source>
</evidence>
<comment type="subunit">
    <text evidence="18">Homodimer. Interacts with lysosomal protein GLMP (via lumenal domain); the interaction starts while both proteins are still in the endoplasmic reticulum and is required for stabilization of MFSD1 in lysosomes but has no direct effect on its targeting to lysosomes or transporter activity.</text>
</comment>
<feature type="signal peptide" evidence="20">
    <location>
        <begin position="1"/>
        <end position="20"/>
    </location>
</feature>
<evidence type="ECO:0000256" key="20">
    <source>
        <dbReference type="SAM" id="SignalP"/>
    </source>
</evidence>
<dbReference type="GO" id="GO:0016020">
    <property type="term" value="C:membrane"/>
    <property type="evidence" value="ECO:0007669"/>
    <property type="project" value="UniProtKB-SubCell"/>
</dbReference>
<evidence type="ECO:0000256" key="1">
    <source>
        <dbReference type="ARBA" id="ARBA00004141"/>
    </source>
</evidence>
<evidence type="ECO:0000313" key="22">
    <source>
        <dbReference type="EMBL" id="KAJ8907252.1"/>
    </source>
</evidence>
<feature type="transmembrane region" description="Helical" evidence="19">
    <location>
        <begin position="74"/>
        <end position="96"/>
    </location>
</feature>
<feature type="transmembrane region" description="Helical" evidence="19">
    <location>
        <begin position="297"/>
        <end position="314"/>
    </location>
</feature>